<dbReference type="SUPFAM" id="SSF101874">
    <property type="entry name" value="YceI-like"/>
    <property type="match status" value="1"/>
</dbReference>
<evidence type="ECO:0000259" key="1">
    <source>
        <dbReference type="SMART" id="SM00867"/>
    </source>
</evidence>
<dbReference type="AlphaFoldDB" id="A0A0G0K5N1"/>
<organism evidence="2 3">
    <name type="scientific">Candidatus Nomurabacteria bacterium GW2011_GWB1_37_5</name>
    <dbReference type="NCBI Taxonomy" id="1618742"/>
    <lineage>
        <taxon>Bacteria</taxon>
        <taxon>Candidatus Nomuraibacteriota</taxon>
    </lineage>
</organism>
<name>A0A0G0K5N1_9BACT</name>
<dbReference type="InterPro" id="IPR036761">
    <property type="entry name" value="TTHA0802/YceI-like_sf"/>
</dbReference>
<gene>
    <name evidence="2" type="ORF">US50_C0002G0021</name>
</gene>
<feature type="domain" description="Lipid/polyisoprenoid-binding YceI-like" evidence="1">
    <location>
        <begin position="43"/>
        <end position="216"/>
    </location>
</feature>
<comment type="caution">
    <text evidence="2">The sequence shown here is derived from an EMBL/GenBank/DDBJ whole genome shotgun (WGS) entry which is preliminary data.</text>
</comment>
<proteinExistence type="predicted"/>
<dbReference type="PANTHER" id="PTHR34406">
    <property type="entry name" value="PROTEIN YCEI"/>
    <property type="match status" value="1"/>
</dbReference>
<dbReference type="Pfam" id="PF04264">
    <property type="entry name" value="YceI"/>
    <property type="match status" value="1"/>
</dbReference>
<evidence type="ECO:0000313" key="2">
    <source>
        <dbReference type="EMBL" id="KKQ35961.1"/>
    </source>
</evidence>
<dbReference type="Gene3D" id="2.40.128.110">
    <property type="entry name" value="Lipid/polyisoprenoid-binding, YceI-like"/>
    <property type="match status" value="1"/>
</dbReference>
<sequence>MFKKIILILVLIVLGVFAYKGFNGAQTKSIDQNNMENLSKGGNFEFDAEKSVVRWQGKKTLILNYVDQGTIKLKSGFLTVEDGKITSGDLSIDMSTVSAVKTGKGEGESFLSKHLMSPDFFDAEKYPTADFKMTKAEVLNDGSYKIDGVLTIKGITKPISILSKISMADSTVKIEGKIELDRTEWDVRYGSGKFFQNLGDAIIGDMFTLEFDLVANIKK</sequence>
<dbReference type="PANTHER" id="PTHR34406:SF1">
    <property type="entry name" value="PROTEIN YCEI"/>
    <property type="match status" value="1"/>
</dbReference>
<dbReference type="EMBL" id="LBTF01000002">
    <property type="protein sequence ID" value="KKQ35961.1"/>
    <property type="molecule type" value="Genomic_DNA"/>
</dbReference>
<dbReference type="InterPro" id="IPR007372">
    <property type="entry name" value="Lipid/polyisoprenoid-bd_YceI"/>
</dbReference>
<reference evidence="2 3" key="1">
    <citation type="journal article" date="2015" name="Nature">
        <title>rRNA introns, odd ribosomes, and small enigmatic genomes across a large radiation of phyla.</title>
        <authorList>
            <person name="Brown C.T."/>
            <person name="Hug L.A."/>
            <person name="Thomas B.C."/>
            <person name="Sharon I."/>
            <person name="Castelle C.J."/>
            <person name="Singh A."/>
            <person name="Wilkins M.J."/>
            <person name="Williams K.H."/>
            <person name="Banfield J.F."/>
        </authorList>
    </citation>
    <scope>NUCLEOTIDE SEQUENCE [LARGE SCALE GENOMIC DNA]</scope>
</reference>
<protein>
    <submittedName>
        <fullName evidence="2">YceI family protein</fullName>
    </submittedName>
</protein>
<dbReference type="Proteomes" id="UP000033876">
    <property type="component" value="Unassembled WGS sequence"/>
</dbReference>
<dbReference type="SMART" id="SM00867">
    <property type="entry name" value="YceI"/>
    <property type="match status" value="1"/>
</dbReference>
<evidence type="ECO:0000313" key="3">
    <source>
        <dbReference type="Proteomes" id="UP000033876"/>
    </source>
</evidence>
<accession>A0A0G0K5N1</accession>